<accession>R0L0N3</accession>
<dbReference type="EMBL" id="KB745404">
    <property type="protein sequence ID" value="EOA93807.1"/>
    <property type="molecule type" value="Genomic_DNA"/>
</dbReference>
<feature type="compositionally biased region" description="Polar residues" evidence="1">
    <location>
        <begin position="166"/>
        <end position="175"/>
    </location>
</feature>
<evidence type="ECO:0000313" key="2">
    <source>
        <dbReference type="EMBL" id="EOA93807.1"/>
    </source>
</evidence>
<protein>
    <submittedName>
        <fullName evidence="2">Uncharacterized protein</fullName>
    </submittedName>
</protein>
<organism evidence="2 3">
    <name type="scientific">Anas platyrhynchos</name>
    <name type="common">Mallard</name>
    <name type="synonym">Anas boschas</name>
    <dbReference type="NCBI Taxonomy" id="8839"/>
    <lineage>
        <taxon>Eukaryota</taxon>
        <taxon>Metazoa</taxon>
        <taxon>Chordata</taxon>
        <taxon>Craniata</taxon>
        <taxon>Vertebrata</taxon>
        <taxon>Euteleostomi</taxon>
        <taxon>Archelosauria</taxon>
        <taxon>Archosauria</taxon>
        <taxon>Dinosauria</taxon>
        <taxon>Saurischia</taxon>
        <taxon>Theropoda</taxon>
        <taxon>Coelurosauria</taxon>
        <taxon>Aves</taxon>
        <taxon>Neognathae</taxon>
        <taxon>Galloanserae</taxon>
        <taxon>Anseriformes</taxon>
        <taxon>Anatidae</taxon>
        <taxon>Anatinae</taxon>
        <taxon>Anas</taxon>
    </lineage>
</organism>
<evidence type="ECO:0000313" key="3">
    <source>
        <dbReference type="Proteomes" id="UP000296049"/>
    </source>
</evidence>
<reference evidence="3" key="1">
    <citation type="journal article" date="2013" name="Nat. Genet.">
        <title>The duck genome and transcriptome provide insight into an avian influenza virus reservoir species.</title>
        <authorList>
            <person name="Huang Y."/>
            <person name="Li Y."/>
            <person name="Burt D.W."/>
            <person name="Chen H."/>
            <person name="Zhang Y."/>
            <person name="Qian W."/>
            <person name="Kim H."/>
            <person name="Gan S."/>
            <person name="Zhao Y."/>
            <person name="Li J."/>
            <person name="Yi K."/>
            <person name="Feng H."/>
            <person name="Zhu P."/>
            <person name="Li B."/>
            <person name="Liu Q."/>
            <person name="Fairley S."/>
            <person name="Magor K.E."/>
            <person name="Du Z."/>
            <person name="Hu X."/>
            <person name="Goodman L."/>
            <person name="Tafer H."/>
            <person name="Vignal A."/>
            <person name="Lee T."/>
            <person name="Kim K.W."/>
            <person name="Sheng Z."/>
            <person name="An Y."/>
            <person name="Searle S."/>
            <person name="Herrero J."/>
            <person name="Groenen M.A."/>
            <person name="Crooijmans R.P."/>
            <person name="Faraut T."/>
            <person name="Cai Q."/>
            <person name="Webster R.G."/>
            <person name="Aldridge J.R."/>
            <person name="Warren W.C."/>
            <person name="Bartschat S."/>
            <person name="Kehr S."/>
            <person name="Marz M."/>
            <person name="Stadler P.F."/>
            <person name="Smith J."/>
            <person name="Kraus R.H."/>
            <person name="Zhao Y."/>
            <person name="Ren L."/>
            <person name="Fei J."/>
            <person name="Morisson M."/>
            <person name="Kaiser P."/>
            <person name="Griffin D.K."/>
            <person name="Rao M."/>
            <person name="Pitel F."/>
            <person name="Wang J."/>
            <person name="Li N."/>
        </authorList>
    </citation>
    <scope>NUCLEOTIDE SEQUENCE [LARGE SCALE GENOMIC DNA]</scope>
</reference>
<keyword evidence="3" id="KW-1185">Reference proteome</keyword>
<sequence>MHGKVRIKHTHTRTRVYLSELIYHTLPLTAFYLRGVKLHPVASLSARTARLLSWLAEPYPVPLLLVLCASDKSQVLQSRAGQGRAQQSRAGRASPPKAASTAGAVGTCCQQEQPRYAGELAGGSLGSAHVSTVPFPTRLCSPGALRCRALAQAAPSDTGAKENRTSTEQFSSPQAKKSDLPGAKPSQQTDSIRPGWEHIPQSKVLLEELPANGYLTLKTRMI</sequence>
<dbReference type="AlphaFoldDB" id="R0L0N3"/>
<proteinExistence type="predicted"/>
<feature type="region of interest" description="Disordered" evidence="1">
    <location>
        <begin position="154"/>
        <end position="195"/>
    </location>
</feature>
<dbReference type="Proteomes" id="UP000296049">
    <property type="component" value="Unassembled WGS sequence"/>
</dbReference>
<feature type="compositionally biased region" description="Polar residues" evidence="1">
    <location>
        <begin position="79"/>
        <end position="89"/>
    </location>
</feature>
<evidence type="ECO:0000256" key="1">
    <source>
        <dbReference type="SAM" id="MobiDB-lite"/>
    </source>
</evidence>
<gene>
    <name evidence="2" type="ORF">Anapl_16066</name>
</gene>
<name>R0L0N3_ANAPL</name>
<feature type="region of interest" description="Disordered" evidence="1">
    <location>
        <begin position="79"/>
        <end position="105"/>
    </location>
</feature>